<accession>A0A4Y9ZDW4</accession>
<gene>
    <name evidence="8" type="ORF">EVG20_g1411</name>
</gene>
<dbReference type="AlphaFoldDB" id="A0A4Y9ZDW4"/>
<evidence type="ECO:0000256" key="4">
    <source>
        <dbReference type="ARBA" id="ARBA00022723"/>
    </source>
</evidence>
<evidence type="ECO:0000313" key="8">
    <source>
        <dbReference type="EMBL" id="TFY71599.1"/>
    </source>
</evidence>
<name>A0A4Y9ZDW4_9AGAM</name>
<evidence type="ECO:0000256" key="5">
    <source>
        <dbReference type="ARBA" id="ARBA00023002"/>
    </source>
</evidence>
<dbReference type="SUPFAM" id="SSF48264">
    <property type="entry name" value="Cytochrome P450"/>
    <property type="match status" value="1"/>
</dbReference>
<comment type="similarity">
    <text evidence="2">Belongs to the cytochrome P450 family.</text>
</comment>
<dbReference type="OrthoDB" id="1470350at2759"/>
<dbReference type="STRING" id="205917.A0A4Y9ZDW4"/>
<evidence type="ECO:0000256" key="2">
    <source>
        <dbReference type="ARBA" id="ARBA00010617"/>
    </source>
</evidence>
<evidence type="ECO:0000256" key="3">
    <source>
        <dbReference type="ARBA" id="ARBA00022617"/>
    </source>
</evidence>
<sequence>MLNTCPPEMLRLFPAVPFNMCSAINDIIWPSKVPSQLPFIPASMHCVYSVFMMHHCMDLWGPDGALLFCPPFLCVGWLLIDILHSALEFDLDHFIDACLGKYLMPNPFIFVPFNASPCICLRQQVHHIPFPSSLLSQHC</sequence>
<proteinExistence type="inferred from homology"/>
<evidence type="ECO:0000256" key="1">
    <source>
        <dbReference type="ARBA" id="ARBA00001971"/>
    </source>
</evidence>
<comment type="cofactor">
    <cofactor evidence="1">
        <name>heme</name>
        <dbReference type="ChEBI" id="CHEBI:30413"/>
    </cofactor>
</comment>
<keyword evidence="9" id="KW-1185">Reference proteome</keyword>
<dbReference type="InterPro" id="IPR047146">
    <property type="entry name" value="Cyt_P450_E_CYP52_fungi"/>
</dbReference>
<reference evidence="8 9" key="1">
    <citation type="submission" date="2019-02" db="EMBL/GenBank/DDBJ databases">
        <title>Genome sequencing of the rare red list fungi Dentipellis fragilis.</title>
        <authorList>
            <person name="Buettner E."/>
            <person name="Kellner H."/>
        </authorList>
    </citation>
    <scope>NUCLEOTIDE SEQUENCE [LARGE SCALE GENOMIC DNA]</scope>
    <source>
        <strain evidence="8 9">DSM 105465</strain>
    </source>
</reference>
<dbReference type="GO" id="GO:0020037">
    <property type="term" value="F:heme binding"/>
    <property type="evidence" value="ECO:0007669"/>
    <property type="project" value="InterPro"/>
</dbReference>
<dbReference type="EMBL" id="SEOQ01000044">
    <property type="protein sequence ID" value="TFY71599.1"/>
    <property type="molecule type" value="Genomic_DNA"/>
</dbReference>
<dbReference type="GO" id="GO:0005506">
    <property type="term" value="F:iron ion binding"/>
    <property type="evidence" value="ECO:0007669"/>
    <property type="project" value="InterPro"/>
</dbReference>
<dbReference type="PANTHER" id="PTHR24287:SF1">
    <property type="entry name" value="P450, PUTATIVE (EUROFUNG)-RELATED"/>
    <property type="match status" value="1"/>
</dbReference>
<dbReference type="GO" id="GO:0004497">
    <property type="term" value="F:monooxygenase activity"/>
    <property type="evidence" value="ECO:0007669"/>
    <property type="project" value="UniProtKB-KW"/>
</dbReference>
<dbReference type="GO" id="GO:0016705">
    <property type="term" value="F:oxidoreductase activity, acting on paired donors, with incorporation or reduction of molecular oxygen"/>
    <property type="evidence" value="ECO:0007669"/>
    <property type="project" value="InterPro"/>
</dbReference>
<keyword evidence="5" id="KW-0560">Oxidoreductase</keyword>
<keyword evidence="4" id="KW-0479">Metal-binding</keyword>
<evidence type="ECO:0000313" key="9">
    <source>
        <dbReference type="Proteomes" id="UP000298327"/>
    </source>
</evidence>
<keyword evidence="7" id="KW-0503">Monooxygenase</keyword>
<dbReference type="InterPro" id="IPR036396">
    <property type="entry name" value="Cyt_P450_sf"/>
</dbReference>
<protein>
    <submittedName>
        <fullName evidence="8">Uncharacterized protein</fullName>
    </submittedName>
</protein>
<dbReference type="Proteomes" id="UP000298327">
    <property type="component" value="Unassembled WGS sequence"/>
</dbReference>
<comment type="caution">
    <text evidence="8">The sequence shown here is derived from an EMBL/GenBank/DDBJ whole genome shotgun (WGS) entry which is preliminary data.</text>
</comment>
<dbReference type="PANTHER" id="PTHR24287">
    <property type="entry name" value="P450, PUTATIVE (EUROFUNG)-RELATED"/>
    <property type="match status" value="1"/>
</dbReference>
<organism evidence="8 9">
    <name type="scientific">Dentipellis fragilis</name>
    <dbReference type="NCBI Taxonomy" id="205917"/>
    <lineage>
        <taxon>Eukaryota</taxon>
        <taxon>Fungi</taxon>
        <taxon>Dikarya</taxon>
        <taxon>Basidiomycota</taxon>
        <taxon>Agaricomycotina</taxon>
        <taxon>Agaricomycetes</taxon>
        <taxon>Russulales</taxon>
        <taxon>Hericiaceae</taxon>
        <taxon>Dentipellis</taxon>
    </lineage>
</organism>
<evidence type="ECO:0000256" key="7">
    <source>
        <dbReference type="ARBA" id="ARBA00023033"/>
    </source>
</evidence>
<evidence type="ECO:0000256" key="6">
    <source>
        <dbReference type="ARBA" id="ARBA00023004"/>
    </source>
</evidence>
<keyword evidence="6" id="KW-0408">Iron</keyword>
<keyword evidence="3" id="KW-0349">Heme</keyword>
<dbReference type="Gene3D" id="1.10.630.10">
    <property type="entry name" value="Cytochrome P450"/>
    <property type="match status" value="1"/>
</dbReference>